<evidence type="ECO:0000256" key="1">
    <source>
        <dbReference type="SAM" id="MobiDB-lite"/>
    </source>
</evidence>
<organism evidence="2 3">
    <name type="scientific">Cajanus cajan</name>
    <name type="common">Pigeon pea</name>
    <name type="synonym">Cajanus indicus</name>
    <dbReference type="NCBI Taxonomy" id="3821"/>
    <lineage>
        <taxon>Eukaryota</taxon>
        <taxon>Viridiplantae</taxon>
        <taxon>Streptophyta</taxon>
        <taxon>Embryophyta</taxon>
        <taxon>Tracheophyta</taxon>
        <taxon>Spermatophyta</taxon>
        <taxon>Magnoliopsida</taxon>
        <taxon>eudicotyledons</taxon>
        <taxon>Gunneridae</taxon>
        <taxon>Pentapetalae</taxon>
        <taxon>rosids</taxon>
        <taxon>fabids</taxon>
        <taxon>Fabales</taxon>
        <taxon>Fabaceae</taxon>
        <taxon>Papilionoideae</taxon>
        <taxon>50 kb inversion clade</taxon>
        <taxon>NPAAA clade</taxon>
        <taxon>indigoferoid/millettioid clade</taxon>
        <taxon>Phaseoleae</taxon>
        <taxon>Cajanus</taxon>
    </lineage>
</organism>
<dbReference type="EMBL" id="KQ484253">
    <property type="protein sequence ID" value="KYP36190.1"/>
    <property type="molecule type" value="Genomic_DNA"/>
</dbReference>
<accession>A0A151R0W5</accession>
<gene>
    <name evidence="2" type="ORF">KK1_042713</name>
</gene>
<dbReference type="Gramene" id="C.cajan_42778.t">
    <property type="protein sequence ID" value="C.cajan_42778.t"/>
    <property type="gene ID" value="C.cajan_42778"/>
</dbReference>
<evidence type="ECO:0000313" key="3">
    <source>
        <dbReference type="Proteomes" id="UP000075243"/>
    </source>
</evidence>
<feature type="region of interest" description="Disordered" evidence="1">
    <location>
        <begin position="111"/>
        <end position="132"/>
    </location>
</feature>
<protein>
    <submittedName>
        <fullName evidence="2">Uncharacterized protein</fullName>
    </submittedName>
</protein>
<name>A0A151R0W5_CAJCA</name>
<dbReference type="Proteomes" id="UP000075243">
    <property type="component" value="Unassembled WGS sequence"/>
</dbReference>
<dbReference type="PANTHER" id="PTHR33018:SF34">
    <property type="entry name" value="OS02G0472350 PROTEIN"/>
    <property type="match status" value="1"/>
</dbReference>
<sequence>MTSESAMVVADKIEGLVEQTTQGSFVPHGRDDILTTAIGRPEHAGHVRGVGGSWSHRYYFGAPPSRSSTIDSCSQEAMQIMEMHFEEKLKNIQEEFEQKFELLARSQQQTTVAHDGVRVSTKRSCAAPDPLG</sequence>
<evidence type="ECO:0000313" key="2">
    <source>
        <dbReference type="EMBL" id="KYP36190.1"/>
    </source>
</evidence>
<keyword evidence="3" id="KW-1185">Reference proteome</keyword>
<dbReference type="OMA" id="AMQIMEM"/>
<reference evidence="2" key="1">
    <citation type="journal article" date="2012" name="Nat. Biotechnol.">
        <title>Draft genome sequence of pigeonpea (Cajanus cajan), an orphan legume crop of resource-poor farmers.</title>
        <authorList>
            <person name="Varshney R.K."/>
            <person name="Chen W."/>
            <person name="Li Y."/>
            <person name="Bharti A.K."/>
            <person name="Saxena R.K."/>
            <person name="Schlueter J.A."/>
            <person name="Donoghue M.T."/>
            <person name="Azam S."/>
            <person name="Fan G."/>
            <person name="Whaley A.M."/>
            <person name="Farmer A.D."/>
            <person name="Sheridan J."/>
            <person name="Iwata A."/>
            <person name="Tuteja R."/>
            <person name="Penmetsa R.V."/>
            <person name="Wu W."/>
            <person name="Upadhyaya H.D."/>
            <person name="Yang S.P."/>
            <person name="Shah T."/>
            <person name="Saxena K.B."/>
            <person name="Michael T."/>
            <person name="McCombie W.R."/>
            <person name="Yang B."/>
            <person name="Zhang G."/>
            <person name="Yang H."/>
            <person name="Wang J."/>
            <person name="Spillane C."/>
            <person name="Cook D.R."/>
            <person name="May G.D."/>
            <person name="Xu X."/>
            <person name="Jackson S.A."/>
        </authorList>
    </citation>
    <scope>NUCLEOTIDE SEQUENCE [LARGE SCALE GENOMIC DNA]</scope>
</reference>
<dbReference type="PANTHER" id="PTHR33018">
    <property type="entry name" value="OS10G0338966 PROTEIN-RELATED"/>
    <property type="match status" value="1"/>
</dbReference>
<dbReference type="AlphaFoldDB" id="A0A151R0W5"/>
<proteinExistence type="predicted"/>